<evidence type="ECO:0000313" key="6">
    <source>
        <dbReference type="Proteomes" id="UP000515733"/>
    </source>
</evidence>
<evidence type="ECO:0000256" key="3">
    <source>
        <dbReference type="ARBA" id="ARBA00023125"/>
    </source>
</evidence>
<dbReference type="EMBL" id="LR778301">
    <property type="protein sequence ID" value="CAB1370669.1"/>
    <property type="molecule type" value="Genomic_DNA"/>
</dbReference>
<organism evidence="5 6">
    <name type="scientific">Denitratisoma oestradiolicum</name>
    <dbReference type="NCBI Taxonomy" id="311182"/>
    <lineage>
        <taxon>Bacteria</taxon>
        <taxon>Pseudomonadati</taxon>
        <taxon>Pseudomonadota</taxon>
        <taxon>Betaproteobacteria</taxon>
        <taxon>Nitrosomonadales</taxon>
        <taxon>Sterolibacteriaceae</taxon>
        <taxon>Denitratisoma</taxon>
    </lineage>
</organism>
<dbReference type="Gene3D" id="1.10.10.10">
    <property type="entry name" value="Winged helix-like DNA-binding domain superfamily/Winged helix DNA-binding domain"/>
    <property type="match status" value="1"/>
</dbReference>
<evidence type="ECO:0000256" key="2">
    <source>
        <dbReference type="ARBA" id="ARBA00023015"/>
    </source>
</evidence>
<dbReference type="OrthoDB" id="9785745at2"/>
<gene>
    <name evidence="5" type="ORF">DENOEST_3515</name>
</gene>
<dbReference type="SUPFAM" id="SSF46785">
    <property type="entry name" value="Winged helix' DNA-binding domain"/>
    <property type="match status" value="1"/>
</dbReference>
<dbReference type="PROSITE" id="PS50931">
    <property type="entry name" value="HTH_LYSR"/>
    <property type="match status" value="1"/>
</dbReference>
<protein>
    <submittedName>
        <fullName evidence="5">Transcriptional regulator, LysR family</fullName>
    </submittedName>
</protein>
<keyword evidence="2" id="KW-0805">Transcription regulation</keyword>
<dbReference type="Proteomes" id="UP000515733">
    <property type="component" value="Chromosome"/>
</dbReference>
<dbReference type="GO" id="GO:0003700">
    <property type="term" value="F:DNA-binding transcription factor activity"/>
    <property type="evidence" value="ECO:0007669"/>
    <property type="project" value="InterPro"/>
</dbReference>
<dbReference type="AlphaFoldDB" id="A0A6S6XXC2"/>
<comment type="similarity">
    <text evidence="1">Belongs to the LysR transcriptional regulatory family.</text>
</comment>
<dbReference type="InterPro" id="IPR050389">
    <property type="entry name" value="LysR-type_TF"/>
</dbReference>
<dbReference type="Pfam" id="PF00126">
    <property type="entry name" value="HTH_1"/>
    <property type="match status" value="1"/>
</dbReference>
<name>A0A6S6XXC2_9PROT</name>
<dbReference type="KEGG" id="doe:DENOEST_3515"/>
<keyword evidence="4" id="KW-0804">Transcription</keyword>
<reference evidence="5 6" key="1">
    <citation type="submission" date="2020-03" db="EMBL/GenBank/DDBJ databases">
        <authorList>
            <consortium name="Genoscope - CEA"/>
            <person name="William W."/>
        </authorList>
    </citation>
    <scope>NUCLEOTIDE SEQUENCE [LARGE SCALE GENOMIC DNA]</scope>
    <source>
        <strain evidence="6">DSM 16959</strain>
    </source>
</reference>
<keyword evidence="6" id="KW-1185">Reference proteome</keyword>
<evidence type="ECO:0000256" key="1">
    <source>
        <dbReference type="ARBA" id="ARBA00009437"/>
    </source>
</evidence>
<dbReference type="InterPro" id="IPR000847">
    <property type="entry name" value="LysR_HTH_N"/>
</dbReference>
<dbReference type="PANTHER" id="PTHR30118:SF15">
    <property type="entry name" value="TRANSCRIPTIONAL REGULATORY PROTEIN"/>
    <property type="match status" value="1"/>
</dbReference>
<dbReference type="PANTHER" id="PTHR30118">
    <property type="entry name" value="HTH-TYPE TRANSCRIPTIONAL REGULATOR LEUO-RELATED"/>
    <property type="match status" value="1"/>
</dbReference>
<dbReference type="InterPro" id="IPR036390">
    <property type="entry name" value="WH_DNA-bd_sf"/>
</dbReference>
<dbReference type="RefSeq" id="WP_145769408.1">
    <property type="nucleotide sequence ID" value="NZ_LR778301.1"/>
</dbReference>
<evidence type="ECO:0000256" key="4">
    <source>
        <dbReference type="ARBA" id="ARBA00023163"/>
    </source>
</evidence>
<proteinExistence type="inferred from homology"/>
<keyword evidence="3" id="KW-0238">DNA-binding</keyword>
<sequence>MMTMHIDMHEIQLRKIDLNLLLALDTLPTVQEVGLAVAKVGITQSAMSHTLRRLRELFGDPLLIRGKGRMIKIQRAEAIAASLEAGSVACPVPSPQ</sequence>
<accession>A0A6S6XXC2</accession>
<dbReference type="GO" id="GO:0003677">
    <property type="term" value="F:DNA binding"/>
    <property type="evidence" value="ECO:0007669"/>
    <property type="project" value="UniProtKB-KW"/>
</dbReference>
<evidence type="ECO:0000313" key="5">
    <source>
        <dbReference type="EMBL" id="CAB1370669.1"/>
    </source>
</evidence>
<dbReference type="InterPro" id="IPR036388">
    <property type="entry name" value="WH-like_DNA-bd_sf"/>
</dbReference>